<protein>
    <submittedName>
        <fullName evidence="1">Uncharacterized protein</fullName>
    </submittedName>
</protein>
<name>A0ABS7ACJ9_9PROT</name>
<proteinExistence type="predicted"/>
<evidence type="ECO:0000313" key="2">
    <source>
        <dbReference type="Proteomes" id="UP001196565"/>
    </source>
</evidence>
<gene>
    <name evidence="1" type="ORF">KPL78_19390</name>
</gene>
<dbReference type="RefSeq" id="WP_219764648.1">
    <property type="nucleotide sequence ID" value="NZ_JAHYBZ010000007.1"/>
</dbReference>
<evidence type="ECO:0000313" key="1">
    <source>
        <dbReference type="EMBL" id="MBW6400033.1"/>
    </source>
</evidence>
<dbReference type="EMBL" id="JAHYBZ010000007">
    <property type="protein sequence ID" value="MBW6400033.1"/>
    <property type="molecule type" value="Genomic_DNA"/>
</dbReference>
<organism evidence="1 2">
    <name type="scientific">Roseomonas alba</name>
    <dbReference type="NCBI Taxonomy" id="2846776"/>
    <lineage>
        <taxon>Bacteria</taxon>
        <taxon>Pseudomonadati</taxon>
        <taxon>Pseudomonadota</taxon>
        <taxon>Alphaproteobacteria</taxon>
        <taxon>Acetobacterales</taxon>
        <taxon>Roseomonadaceae</taxon>
        <taxon>Roseomonas</taxon>
    </lineage>
</organism>
<reference evidence="1 2" key="1">
    <citation type="submission" date="2021-07" db="EMBL/GenBank/DDBJ databases">
        <authorList>
            <person name="So Y."/>
        </authorList>
    </citation>
    <scope>NUCLEOTIDE SEQUENCE [LARGE SCALE GENOMIC DNA]</scope>
    <source>
        <strain evidence="1 2">HJA6</strain>
    </source>
</reference>
<dbReference type="Proteomes" id="UP001196565">
    <property type="component" value="Unassembled WGS sequence"/>
</dbReference>
<sequence length="58" mass="6230">MSLWLGAANRVANTGRGLVMAAARRQQAAASAAAAKEVSNFWVRAWRSAAKPRHPKGR</sequence>
<comment type="caution">
    <text evidence="1">The sequence shown here is derived from an EMBL/GenBank/DDBJ whole genome shotgun (WGS) entry which is preliminary data.</text>
</comment>
<keyword evidence="2" id="KW-1185">Reference proteome</keyword>
<accession>A0ABS7ACJ9</accession>